<keyword evidence="2" id="KW-1185">Reference proteome</keyword>
<evidence type="ECO:0000313" key="2">
    <source>
        <dbReference type="Proteomes" id="UP000479000"/>
    </source>
</evidence>
<dbReference type="AlphaFoldDB" id="A0A6H5G9C6"/>
<proteinExistence type="predicted"/>
<organism evidence="1 2">
    <name type="scientific">Nesidiocoris tenuis</name>
    <dbReference type="NCBI Taxonomy" id="355587"/>
    <lineage>
        <taxon>Eukaryota</taxon>
        <taxon>Metazoa</taxon>
        <taxon>Ecdysozoa</taxon>
        <taxon>Arthropoda</taxon>
        <taxon>Hexapoda</taxon>
        <taxon>Insecta</taxon>
        <taxon>Pterygota</taxon>
        <taxon>Neoptera</taxon>
        <taxon>Paraneoptera</taxon>
        <taxon>Hemiptera</taxon>
        <taxon>Heteroptera</taxon>
        <taxon>Panheteroptera</taxon>
        <taxon>Cimicomorpha</taxon>
        <taxon>Miridae</taxon>
        <taxon>Dicyphina</taxon>
        <taxon>Nesidiocoris</taxon>
    </lineage>
</organism>
<gene>
    <name evidence="1" type="ORF">NTEN_LOCUS5132</name>
</gene>
<reference evidence="1 2" key="1">
    <citation type="submission" date="2020-02" db="EMBL/GenBank/DDBJ databases">
        <authorList>
            <person name="Ferguson B K."/>
        </authorList>
    </citation>
    <scope>NUCLEOTIDE SEQUENCE [LARGE SCALE GENOMIC DNA]</scope>
</reference>
<evidence type="ECO:0000313" key="1">
    <source>
        <dbReference type="EMBL" id="CAA9998849.1"/>
    </source>
</evidence>
<dbReference type="Proteomes" id="UP000479000">
    <property type="component" value="Unassembled WGS sequence"/>
</dbReference>
<accession>A0A6H5G9C6</accession>
<sequence length="59" mass="6651">MEVTIRLIEGGNRVLPTPSPQNIFALGVTQRNWTITLHVISIVSLLNFSIDIDEKQTLF</sequence>
<feature type="non-terminal residue" evidence="1">
    <location>
        <position position="59"/>
    </location>
</feature>
<dbReference type="EMBL" id="CADCXU010007424">
    <property type="protein sequence ID" value="CAA9998849.1"/>
    <property type="molecule type" value="Genomic_DNA"/>
</dbReference>
<name>A0A6H5G9C6_9HEMI</name>
<protein>
    <submittedName>
        <fullName evidence="1">Uncharacterized protein</fullName>
    </submittedName>
</protein>